<dbReference type="GeneID" id="18875351"/>
<feature type="compositionally biased region" description="Polar residues" evidence="19">
    <location>
        <begin position="570"/>
        <end position="579"/>
    </location>
</feature>
<evidence type="ECO:0000256" key="13">
    <source>
        <dbReference type="ARBA" id="ARBA00023163"/>
    </source>
</evidence>
<dbReference type="Pfam" id="PF07529">
    <property type="entry name" value="HSA"/>
    <property type="match status" value="1"/>
</dbReference>
<feature type="region of interest" description="Disordered" evidence="19">
    <location>
        <begin position="170"/>
        <end position="252"/>
    </location>
</feature>
<keyword evidence="8" id="KW-0067">ATP-binding</keyword>
<dbReference type="SMART" id="SM00490">
    <property type="entry name" value="HELICc"/>
    <property type="match status" value="1"/>
</dbReference>
<dbReference type="Pfam" id="PF00271">
    <property type="entry name" value="Helicase_C"/>
    <property type="match status" value="1"/>
</dbReference>
<feature type="domain" description="Helicase C-terminal" evidence="21">
    <location>
        <begin position="1334"/>
        <end position="1487"/>
    </location>
</feature>
<evidence type="ECO:0000256" key="5">
    <source>
        <dbReference type="ARBA" id="ARBA00022741"/>
    </source>
</evidence>
<dbReference type="GO" id="GO:0042393">
    <property type="term" value="F:histone binding"/>
    <property type="evidence" value="ECO:0007669"/>
    <property type="project" value="TreeGrafter"/>
</dbReference>
<feature type="compositionally biased region" description="Acidic residues" evidence="19">
    <location>
        <begin position="703"/>
        <end position="720"/>
    </location>
</feature>
<reference evidence="23 24" key="1">
    <citation type="journal article" date="2011" name="Proc. Natl. Acad. Sci. U.S.A.">
        <title>Comparative genomics of xylose-fermenting fungi for enhanced biofuel production.</title>
        <authorList>
            <person name="Wohlbach D.J."/>
            <person name="Kuo A."/>
            <person name="Sato T.K."/>
            <person name="Potts K.M."/>
            <person name="Salamov A.A."/>
            <person name="LaButti K.M."/>
            <person name="Sun H."/>
            <person name="Clum A."/>
            <person name="Pangilinan J.L."/>
            <person name="Lindquist E.A."/>
            <person name="Lucas S."/>
            <person name="Lapidus A."/>
            <person name="Jin M."/>
            <person name="Gunawan C."/>
            <person name="Balan V."/>
            <person name="Dale B.E."/>
            <person name="Jeffries T.W."/>
            <person name="Zinkel R."/>
            <person name="Barry K.W."/>
            <person name="Grigoriev I.V."/>
            <person name="Gasch A.P."/>
        </authorList>
    </citation>
    <scope>NUCLEOTIDE SEQUENCE [LARGE SCALE GENOMIC DNA]</scope>
    <source>
        <strain evidence="24">NRRL Y-27907 / 11-Y1</strain>
    </source>
</reference>
<dbReference type="GO" id="GO:0005524">
    <property type="term" value="F:ATP binding"/>
    <property type="evidence" value="ECO:0007669"/>
    <property type="project" value="UniProtKB-KW"/>
</dbReference>
<evidence type="ECO:0000313" key="24">
    <source>
        <dbReference type="Proteomes" id="UP000000709"/>
    </source>
</evidence>
<evidence type="ECO:0000256" key="8">
    <source>
        <dbReference type="ARBA" id="ARBA00022840"/>
    </source>
</evidence>
<dbReference type="GO" id="GO:0005829">
    <property type="term" value="C:cytosol"/>
    <property type="evidence" value="ECO:0007669"/>
    <property type="project" value="EnsemblFungi"/>
</dbReference>
<dbReference type="HOGENOM" id="CLU_000315_24_4_1"/>
<dbReference type="GO" id="GO:0005198">
    <property type="term" value="F:structural molecule activity"/>
    <property type="evidence" value="ECO:0007669"/>
    <property type="project" value="EnsemblFungi"/>
</dbReference>
<comment type="catalytic activity">
    <reaction evidence="17">
        <text>ATP + H2O = ADP + phosphate + H(+)</text>
        <dbReference type="Rhea" id="RHEA:13065"/>
        <dbReference type="ChEBI" id="CHEBI:15377"/>
        <dbReference type="ChEBI" id="CHEBI:15378"/>
        <dbReference type="ChEBI" id="CHEBI:30616"/>
        <dbReference type="ChEBI" id="CHEBI:43474"/>
        <dbReference type="ChEBI" id="CHEBI:456216"/>
        <dbReference type="EC" id="3.6.4.12"/>
    </reaction>
</comment>
<keyword evidence="11" id="KW-0238">DNA-binding</keyword>
<evidence type="ECO:0000256" key="3">
    <source>
        <dbReference type="ARBA" id="ARBA00011826"/>
    </source>
</evidence>
<keyword evidence="7" id="KW-0347">Helicase</keyword>
<dbReference type="EMBL" id="GL996501">
    <property type="protein sequence ID" value="EGW33014.1"/>
    <property type="molecule type" value="Genomic_DNA"/>
</dbReference>
<dbReference type="GO" id="GO:0045815">
    <property type="term" value="P:transcription initiation-coupled chromatin remodeling"/>
    <property type="evidence" value="ECO:0007669"/>
    <property type="project" value="EnsemblFungi"/>
</dbReference>
<dbReference type="InterPro" id="IPR049730">
    <property type="entry name" value="SNF2/RAD54-like_C"/>
</dbReference>
<comment type="function">
    <text evidence="15">Catalytic component of the SWR1 complex which mediates the ATP-dependent exchange of histone H2A for the H2A variant HZT1 leading to transcriptional regulation of selected genes by chromatin remodeling.</text>
</comment>
<dbReference type="GO" id="GO:0003678">
    <property type="term" value="F:DNA helicase activity"/>
    <property type="evidence" value="ECO:0007669"/>
    <property type="project" value="UniProtKB-EC"/>
</dbReference>
<name>G3AKX1_SPAPN</name>
<dbReference type="GO" id="GO:0016887">
    <property type="term" value="F:ATP hydrolysis activity"/>
    <property type="evidence" value="ECO:0007669"/>
    <property type="project" value="EnsemblFungi"/>
</dbReference>
<dbReference type="KEGG" id="spaa:SPAPADRAFT_70946"/>
<evidence type="ECO:0000256" key="4">
    <source>
        <dbReference type="ARBA" id="ARBA00012551"/>
    </source>
</evidence>
<dbReference type="CDD" id="cd18793">
    <property type="entry name" value="SF2_C_SNF"/>
    <property type="match status" value="1"/>
</dbReference>
<protein>
    <recommendedName>
        <fullName evidence="16">Helicase SWR1</fullName>
        <ecNumber evidence="4">3.6.4.12</ecNumber>
    </recommendedName>
    <alternativeName>
        <fullName evidence="18">Helicase swr1</fullName>
    </alternativeName>
</protein>
<feature type="compositionally biased region" description="Acidic residues" evidence="19">
    <location>
        <begin position="753"/>
        <end position="762"/>
    </location>
</feature>
<dbReference type="RefSeq" id="XP_007374529.1">
    <property type="nucleotide sequence ID" value="XM_007374467.1"/>
</dbReference>
<dbReference type="EC" id="3.6.4.12" evidence="4"/>
<dbReference type="InterPro" id="IPR050520">
    <property type="entry name" value="INO80/SWR1_helicase"/>
</dbReference>
<gene>
    <name evidence="23" type="ORF">SPAPADRAFT_70946</name>
</gene>
<dbReference type="InterPro" id="IPR014001">
    <property type="entry name" value="Helicase_ATP-bd"/>
</dbReference>
<keyword evidence="5" id="KW-0547">Nucleotide-binding</keyword>
<evidence type="ECO:0000256" key="7">
    <source>
        <dbReference type="ARBA" id="ARBA00022806"/>
    </source>
</evidence>
<dbReference type="PROSITE" id="PS51204">
    <property type="entry name" value="HSA"/>
    <property type="match status" value="1"/>
</dbReference>
<dbReference type="PROSITE" id="PS51192">
    <property type="entry name" value="HELICASE_ATP_BIND_1"/>
    <property type="match status" value="1"/>
</dbReference>
<dbReference type="InterPro" id="IPR027417">
    <property type="entry name" value="P-loop_NTPase"/>
</dbReference>
<feature type="region of interest" description="Disordered" evidence="19">
    <location>
        <begin position="519"/>
        <end position="768"/>
    </location>
</feature>
<dbReference type="Pfam" id="PF00176">
    <property type="entry name" value="SNF2-rel_dom"/>
    <property type="match status" value="1"/>
</dbReference>
<feature type="domain" description="Helicase ATP-binding" evidence="20">
    <location>
        <begin position="796"/>
        <end position="961"/>
    </location>
</feature>
<accession>G3AKX1</accession>
<comment type="subcellular location">
    <subcellularLocation>
        <location evidence="1">Nucleus</location>
    </subcellularLocation>
</comment>
<dbReference type="OMA" id="AFQQWFG"/>
<dbReference type="InterPro" id="IPR038718">
    <property type="entry name" value="SNF2-like_sf"/>
</dbReference>
<dbReference type="OrthoDB" id="372624at2759"/>
<dbReference type="STRING" id="619300.G3AKX1"/>
<dbReference type="Gene3D" id="3.40.50.300">
    <property type="entry name" value="P-loop containing nucleotide triphosphate hydrolases"/>
    <property type="match status" value="1"/>
</dbReference>
<evidence type="ECO:0000256" key="19">
    <source>
        <dbReference type="SAM" id="MobiDB-lite"/>
    </source>
</evidence>
<keyword evidence="9" id="KW-0156">Chromatin regulator</keyword>
<evidence type="ECO:0000313" key="23">
    <source>
        <dbReference type="EMBL" id="EGW33014.1"/>
    </source>
</evidence>
<keyword evidence="12" id="KW-0010">Activator</keyword>
<feature type="region of interest" description="Disordered" evidence="19">
    <location>
        <begin position="1552"/>
        <end position="1572"/>
    </location>
</feature>
<evidence type="ECO:0000256" key="2">
    <source>
        <dbReference type="ARBA" id="ARBA00009220"/>
    </source>
</evidence>
<dbReference type="FunFam" id="3.40.50.10810:FF:000005">
    <property type="entry name" value="Photoperiod-independent early flowering 1"/>
    <property type="match status" value="1"/>
</dbReference>
<dbReference type="SMART" id="SM00573">
    <property type="entry name" value="HSA"/>
    <property type="match status" value="1"/>
</dbReference>
<feature type="compositionally biased region" description="Acidic residues" evidence="19">
    <location>
        <begin position="212"/>
        <end position="235"/>
    </location>
</feature>
<dbReference type="Gene3D" id="1.20.120.850">
    <property type="entry name" value="SWI2/SNF2 ATPases, N-terminal domain"/>
    <property type="match status" value="1"/>
</dbReference>
<feature type="region of interest" description="Disordered" evidence="19">
    <location>
        <begin position="1"/>
        <end position="58"/>
    </location>
</feature>
<organism evidence="24">
    <name type="scientific">Spathaspora passalidarum (strain NRRL Y-27907 / 11-Y1)</name>
    <dbReference type="NCBI Taxonomy" id="619300"/>
    <lineage>
        <taxon>Eukaryota</taxon>
        <taxon>Fungi</taxon>
        <taxon>Dikarya</taxon>
        <taxon>Ascomycota</taxon>
        <taxon>Saccharomycotina</taxon>
        <taxon>Pichiomycetes</taxon>
        <taxon>Debaryomycetaceae</taxon>
        <taxon>Spathaspora</taxon>
    </lineage>
</organism>
<evidence type="ECO:0000256" key="6">
    <source>
        <dbReference type="ARBA" id="ARBA00022801"/>
    </source>
</evidence>
<evidence type="ECO:0000259" key="22">
    <source>
        <dbReference type="PROSITE" id="PS51204"/>
    </source>
</evidence>
<keyword evidence="10" id="KW-0805">Transcription regulation</keyword>
<evidence type="ECO:0000256" key="17">
    <source>
        <dbReference type="ARBA" id="ARBA00047995"/>
    </source>
</evidence>
<keyword evidence="6" id="KW-0378">Hydrolase</keyword>
<dbReference type="FunFam" id="3.40.50.300:FF:000655">
    <property type="entry name" value="Protein PHOTOPERIOD-INDEPENDENT EARLY FLOWERING 1"/>
    <property type="match status" value="1"/>
</dbReference>
<dbReference type="SUPFAM" id="SSF52540">
    <property type="entry name" value="P-loop containing nucleoside triphosphate hydrolases"/>
    <property type="match status" value="2"/>
</dbReference>
<evidence type="ECO:0000256" key="1">
    <source>
        <dbReference type="ARBA" id="ARBA00004123"/>
    </source>
</evidence>
<comment type="subunit">
    <text evidence="3">Component of the SWR1 chromatin-remodeling complex.</text>
</comment>
<evidence type="ECO:0000256" key="15">
    <source>
        <dbReference type="ARBA" id="ARBA00037570"/>
    </source>
</evidence>
<dbReference type="GO" id="GO:0000812">
    <property type="term" value="C:Swr1 complex"/>
    <property type="evidence" value="ECO:0007669"/>
    <property type="project" value="EnsemblFungi"/>
</dbReference>
<keyword evidence="13" id="KW-0804">Transcription</keyword>
<dbReference type="PANTHER" id="PTHR45685:SF1">
    <property type="entry name" value="HELICASE SRCAP"/>
    <property type="match status" value="1"/>
</dbReference>
<dbReference type="PANTHER" id="PTHR45685">
    <property type="entry name" value="HELICASE SRCAP-RELATED"/>
    <property type="match status" value="1"/>
</dbReference>
<dbReference type="InterPro" id="IPR000330">
    <property type="entry name" value="SNF2_N"/>
</dbReference>
<dbReference type="GO" id="GO:0031492">
    <property type="term" value="F:nucleosomal DNA binding"/>
    <property type="evidence" value="ECO:0007669"/>
    <property type="project" value="EnsemblFungi"/>
</dbReference>
<evidence type="ECO:0000256" key="18">
    <source>
        <dbReference type="ARBA" id="ARBA00074297"/>
    </source>
</evidence>
<evidence type="ECO:0000256" key="12">
    <source>
        <dbReference type="ARBA" id="ARBA00023159"/>
    </source>
</evidence>
<feature type="domain" description="HSA" evidence="22">
    <location>
        <begin position="382"/>
        <end position="454"/>
    </location>
</feature>
<dbReference type="CDD" id="cd18003">
    <property type="entry name" value="DEXQc_SRCAP"/>
    <property type="match status" value="1"/>
</dbReference>
<keyword evidence="24" id="KW-1185">Reference proteome</keyword>
<evidence type="ECO:0000259" key="21">
    <source>
        <dbReference type="PROSITE" id="PS51194"/>
    </source>
</evidence>
<comment type="similarity">
    <text evidence="2">Belongs to the SNF2/RAD54 helicase family. SWR1 subfamily.</text>
</comment>
<dbReference type="Proteomes" id="UP000000709">
    <property type="component" value="Unassembled WGS sequence"/>
</dbReference>
<feature type="compositionally biased region" description="Basic and acidic residues" evidence="19">
    <location>
        <begin position="188"/>
        <end position="198"/>
    </location>
</feature>
<dbReference type="FunCoup" id="G3AKX1">
    <property type="interactions" value="211"/>
</dbReference>
<sequence>MPPKKRGAAQRASARLRQSSQSQTTTKRTSDAPQQHVPVNGHKRRKTSQPNNSTPKEEKLAHVLANLNLAVGELFSLTEYKSIVYWNPKDYSSGLPKTQVPELFQEFAEDSKYKIVWDEEIENDKEVKNLPLRFQKKLLAEREQKLLDKFPFKNEVIERSHVIESQLLDSLEEEKDSRPQSKGKAHSVKQEEVKPDPKKKGKPTRRSKAAEEAEQVDEEQEEEVEEIEQDSEDDEVKYTLPPPLVTHPSHIPKWRPTTEQMVEGNNQQEIIDFDPVPLQIIKSNSDTIEAPEVADKLRNFLDNNYKNPIIDESNMPDFNNTAQEYESIMNQQFQLLKKISHKINNESSLELNGEKIERRKIVLPQTSNIKLTDPFRNTGSVTPKLQGLQNNLTHHDYLLNQGIAFSKVHHQMRRQHQLRTRKVTSMIEQHFKKKKGEKERLAREREQNLRKISRLAIQAVKKRWNQAYKVYQFIQQEKEDEIKQKKGREHLSQMLEHSTQLLEAQLASSREATADIESETLLSDEMNEGSDSDTFSSSSEEEEELNGSAKEAENDMNLSIEELKKKYANMESSVEPSSNPERETEQDSEEEEEEEEEESDDDGINVSQGLASLYGITEVESPAPVTPSTEYTEQEKEIIDKLNQEEQIDNSLLDSDDASSISDWESSENEADEEVEPEDDEEMEEVEETEEKPNGLASLFNNDIEDESDEDVEINEESGSDDYMSTTDEEAEAEEKETSNGSLKSEEPTKQEQEDEEEEEVKVEEINGSMVKDVPLPSLLRGTLRPYQKQGLNWLASLYNNNTNGILADEMGLGKTIQTIALISYLACEHHIWGPHLIIVPTSVMLNWEMEFKKFAPGFKVLTYYGSPQQRAQKRKGWNKPDAFHVCITSYQLVVQDQQSFKRRRWRYMILDEAHNIKNFRSTRWRALLNFNTENRLLLTGTPLQNNLMELWSLLYFLMPSSKVNQAMPEGFANLDDFQQWFGRPVDKILEQTTMGGSSDLIDENERTTSKMDEETRNTVARLHQVLRPYLLRRLKKDVEKQMPGKYEHIVYCRLSKRQRFLYDDFMSRAKTKETLASGNFLSIINCLMQLRKVCNHPDLFEVRPIVTSFAMPRSVSSFYQPTLQLVNKQLDKSNYKETINFNVLNLDITTRDNLNYFVCQSCDRLQSSKELEEQITQLNKLQNGVDSSDVDVTDYLKYYQHLKAHAQSEVQEKLKQVLYLNSLRCSRKPLYGESLLRFLTIPVLDFTDEPFDKFSLTIPQRVDAMGDTIEKFSIITPPVVALDMKDQIIPISTQRKVSNEIATNKIDNPFHKSQVKLSIAFPDKSLLQYDCGKLQKLATLLQTLTAEGHRALIFTQMTKVLDILEQFLNIHGYRYMRLDGATKIEDRQLLTEKFNRDNKIPVFILSTRSGGLGINLTGADTVIFYDSDWNPAMDKQCQDRCHRIGQVRDVHIYRFVSEYTIESNILKKANQKRQLDNVVIQEGEFTTDYFGKFSVRDLVSDNIVGDDVVDRTIDFSGDVKMGNVFAQAEDEEDRVAAGAALKEVAVDEEDFKEESKSVADTPSQTPAPPSTLAMNGGVMGIDDLGDQDFEEGIGHIDEYMLRFISDGYY</sequence>
<evidence type="ECO:0000256" key="14">
    <source>
        <dbReference type="ARBA" id="ARBA00023242"/>
    </source>
</evidence>
<evidence type="ECO:0000256" key="11">
    <source>
        <dbReference type="ARBA" id="ARBA00023125"/>
    </source>
</evidence>
<dbReference type="InterPro" id="IPR014012">
    <property type="entry name" value="HSA_dom"/>
</dbReference>
<dbReference type="GO" id="GO:0140849">
    <property type="term" value="F:ATP-dependent H2AZ histone chaperone activity"/>
    <property type="evidence" value="ECO:0007669"/>
    <property type="project" value="EnsemblFungi"/>
</dbReference>
<feature type="compositionally biased region" description="Low complexity" evidence="19">
    <location>
        <begin position="649"/>
        <end position="664"/>
    </location>
</feature>
<dbReference type="eggNOG" id="KOG0391">
    <property type="taxonomic scope" value="Eukaryota"/>
</dbReference>
<feature type="compositionally biased region" description="Low complexity" evidence="19">
    <location>
        <begin position="9"/>
        <end position="27"/>
    </location>
</feature>
<dbReference type="SMART" id="SM00487">
    <property type="entry name" value="DEXDc"/>
    <property type="match status" value="1"/>
</dbReference>
<evidence type="ECO:0000259" key="20">
    <source>
        <dbReference type="PROSITE" id="PS51192"/>
    </source>
</evidence>
<evidence type="ECO:0000256" key="9">
    <source>
        <dbReference type="ARBA" id="ARBA00022853"/>
    </source>
</evidence>
<proteinExistence type="inferred from homology"/>
<feature type="compositionally biased region" description="Acidic residues" evidence="19">
    <location>
        <begin position="665"/>
        <end position="690"/>
    </location>
</feature>
<evidence type="ECO:0000256" key="16">
    <source>
        <dbReference type="ARBA" id="ARBA00040599"/>
    </source>
</evidence>
<evidence type="ECO:0000256" key="10">
    <source>
        <dbReference type="ARBA" id="ARBA00023015"/>
    </source>
</evidence>
<dbReference type="GO" id="GO:0000725">
    <property type="term" value="P:recombinational repair"/>
    <property type="evidence" value="ECO:0007669"/>
    <property type="project" value="EnsemblFungi"/>
</dbReference>
<dbReference type="Gene3D" id="3.40.50.10810">
    <property type="entry name" value="Tandem AAA-ATPase domain"/>
    <property type="match status" value="1"/>
</dbReference>
<dbReference type="InParanoid" id="G3AKX1"/>
<feature type="compositionally biased region" description="Basic and acidic residues" evidence="19">
    <location>
        <begin position="633"/>
        <end position="644"/>
    </location>
</feature>
<keyword evidence="14" id="KW-0539">Nucleus</keyword>
<dbReference type="InterPro" id="IPR001650">
    <property type="entry name" value="Helicase_C-like"/>
</dbReference>
<dbReference type="PROSITE" id="PS51194">
    <property type="entry name" value="HELICASE_CTER"/>
    <property type="match status" value="1"/>
</dbReference>
<feature type="compositionally biased region" description="Acidic residues" evidence="19">
    <location>
        <begin position="586"/>
        <end position="603"/>
    </location>
</feature>